<reference evidence="2 3" key="1">
    <citation type="submission" date="2020-04" db="EMBL/GenBank/DDBJ databases">
        <title>Chromosome-level genome assembly of a cyprinid fish Onychostoma macrolepis by integration of Nanopore Sequencing, Bionano and Hi-C technology.</title>
        <authorList>
            <person name="Wang D."/>
        </authorList>
    </citation>
    <scope>NUCLEOTIDE SEQUENCE [LARGE SCALE GENOMIC DNA]</scope>
    <source>
        <strain evidence="2">SWU-2019</strain>
        <tissue evidence="2">Muscle</tissue>
    </source>
</reference>
<name>A0A7J6BNP3_9TELE</name>
<keyword evidence="3" id="KW-1185">Reference proteome</keyword>
<protein>
    <submittedName>
        <fullName evidence="2">Uncharacterized protein</fullName>
    </submittedName>
</protein>
<evidence type="ECO:0000313" key="2">
    <source>
        <dbReference type="EMBL" id="KAF4096301.1"/>
    </source>
</evidence>
<keyword evidence="1" id="KW-0472">Membrane</keyword>
<dbReference type="Proteomes" id="UP000579812">
    <property type="component" value="Unassembled WGS sequence"/>
</dbReference>
<accession>A0A7J6BNP3</accession>
<comment type="caution">
    <text evidence="2">The sequence shown here is derived from an EMBL/GenBank/DDBJ whole genome shotgun (WGS) entry which is preliminary data.</text>
</comment>
<gene>
    <name evidence="2" type="ORF">G5714_022270</name>
</gene>
<keyword evidence="1" id="KW-0812">Transmembrane</keyword>
<dbReference type="EMBL" id="JAAMOB010000023">
    <property type="protein sequence ID" value="KAF4096301.1"/>
    <property type="molecule type" value="Genomic_DNA"/>
</dbReference>
<organism evidence="2 3">
    <name type="scientific">Onychostoma macrolepis</name>
    <dbReference type="NCBI Taxonomy" id="369639"/>
    <lineage>
        <taxon>Eukaryota</taxon>
        <taxon>Metazoa</taxon>
        <taxon>Chordata</taxon>
        <taxon>Craniata</taxon>
        <taxon>Vertebrata</taxon>
        <taxon>Euteleostomi</taxon>
        <taxon>Actinopterygii</taxon>
        <taxon>Neopterygii</taxon>
        <taxon>Teleostei</taxon>
        <taxon>Ostariophysi</taxon>
        <taxon>Cypriniformes</taxon>
        <taxon>Cyprinidae</taxon>
        <taxon>Acrossocheilinae</taxon>
        <taxon>Onychostoma</taxon>
    </lineage>
</organism>
<keyword evidence="1" id="KW-1133">Transmembrane helix</keyword>
<evidence type="ECO:0000256" key="1">
    <source>
        <dbReference type="SAM" id="Phobius"/>
    </source>
</evidence>
<evidence type="ECO:0000313" key="3">
    <source>
        <dbReference type="Proteomes" id="UP000579812"/>
    </source>
</evidence>
<feature type="transmembrane region" description="Helical" evidence="1">
    <location>
        <begin position="137"/>
        <end position="159"/>
    </location>
</feature>
<proteinExistence type="predicted"/>
<dbReference type="AlphaFoldDB" id="A0A7J6BNP3"/>
<sequence>MCILSGAVSDMTVVVNGGENCTLRVNTPEMRDVNRVTLSRYDNGTQVPIFRFCSIKEKQRGCTAIDSDGLELQLGSEHVSVVILDPRATDAGTRILEVIGNNTIKETFIVVFNGSSGGPFITASPPQDFNTVTIARVITGVITVLIIVVVTAVVSVYLYKKKNRKKLDSLDRTVDSEVADTQSSIIGADELDTDASSEEHCLNVLNVR</sequence>